<dbReference type="STRING" id="74557.A0A1V9ZYQ4"/>
<sequence>MQVAGKETSQKQWVELQLLCRGQTGKNRILQSLMAFYQKLQPQLQQQALPLVPDSVLNIPRIIDLVQLYEEVVNKGGAVIVSKNQLWPSIVASMKLKIAPTQLEQLYTTWLAAFEQHKVFGKSGAQRRSYETIATHAEIQATTSIRYTPLPMVTKRLKTHRQQLTDLGVLHRLVLALDSNLPDHLEWALNQLTVLSYGNPKDSDCDVLFAHTPGLLDALCRQLESVSEKKSIQLFAQYTSIAEEQEHLLRVLNILRNLAMVRENEKQLTQHTILRQWLFKTLSPVASQSSCDVADDAEVRDFAMDIILQIGPSYQPRLNVDEWTCILAPLIMERPRRSQALKSLDLISLCLQNPTKPQLQNHKLFSLVLQRTVELLSRNRQDSLLIEDDGQDNAGMYDEDDDDVGDNDGGDELDGDLLPYLSSTRPWDSALSPTGGERIGANMGMIFVSRRDGANDEAKKGDFEVRDLALLNLFYLSESDDNIRLWIARQPSAMEKIAMLVACGRAETARLAIGVLANLTQNPATKPFFLPIESRLLKVATADANLSHLVVSIMAEAYTKP</sequence>
<dbReference type="SUPFAM" id="SSF46774">
    <property type="entry name" value="ARID-like"/>
    <property type="match status" value="1"/>
</dbReference>
<dbReference type="InterPro" id="IPR016024">
    <property type="entry name" value="ARM-type_fold"/>
</dbReference>
<dbReference type="PANTHER" id="PTHR22970">
    <property type="entry name" value="AT-RICH INTERACTIVE DOMAIN-CONTAINING PROTEIN 2"/>
    <property type="match status" value="1"/>
</dbReference>
<evidence type="ECO:0000256" key="1">
    <source>
        <dbReference type="ARBA" id="ARBA00022853"/>
    </source>
</evidence>
<evidence type="ECO:0000256" key="2">
    <source>
        <dbReference type="ARBA" id="ARBA00023015"/>
    </source>
</evidence>
<dbReference type="Pfam" id="PF01388">
    <property type="entry name" value="ARID"/>
    <property type="match status" value="1"/>
</dbReference>
<evidence type="ECO:0000256" key="5">
    <source>
        <dbReference type="SAM" id="MobiDB-lite"/>
    </source>
</evidence>
<evidence type="ECO:0000313" key="7">
    <source>
        <dbReference type="EMBL" id="OQS03099.1"/>
    </source>
</evidence>
<name>A0A1V9ZYQ4_9STRA</name>
<evidence type="ECO:0000313" key="8">
    <source>
        <dbReference type="Proteomes" id="UP000243217"/>
    </source>
</evidence>
<dbReference type="SUPFAM" id="SSF48371">
    <property type="entry name" value="ARM repeat"/>
    <property type="match status" value="1"/>
</dbReference>
<proteinExistence type="predicted"/>
<protein>
    <recommendedName>
        <fullName evidence="6">ARID domain-containing protein</fullName>
    </recommendedName>
</protein>
<dbReference type="CDD" id="cd16100">
    <property type="entry name" value="ARID"/>
    <property type="match status" value="1"/>
</dbReference>
<dbReference type="PANTHER" id="PTHR22970:SF14">
    <property type="entry name" value="AT-RICH INTERACTIVE DOMAIN-CONTAINING PROTEIN 2"/>
    <property type="match status" value="1"/>
</dbReference>
<accession>A0A1V9ZYQ4</accession>
<dbReference type="Gene3D" id="1.25.10.10">
    <property type="entry name" value="Leucine-rich Repeat Variant"/>
    <property type="match status" value="1"/>
</dbReference>
<dbReference type="SMART" id="SM00501">
    <property type="entry name" value="BRIGHT"/>
    <property type="match status" value="1"/>
</dbReference>
<feature type="region of interest" description="Disordered" evidence="5">
    <location>
        <begin position="387"/>
        <end position="411"/>
    </location>
</feature>
<keyword evidence="8" id="KW-1185">Reference proteome</keyword>
<dbReference type="SMART" id="SM01014">
    <property type="entry name" value="ARID"/>
    <property type="match status" value="1"/>
</dbReference>
<dbReference type="InterPro" id="IPR011989">
    <property type="entry name" value="ARM-like"/>
</dbReference>
<dbReference type="Proteomes" id="UP000243217">
    <property type="component" value="Unassembled WGS sequence"/>
</dbReference>
<dbReference type="OrthoDB" id="338531at2759"/>
<dbReference type="GO" id="GO:0003677">
    <property type="term" value="F:DNA binding"/>
    <property type="evidence" value="ECO:0007669"/>
    <property type="project" value="InterPro"/>
</dbReference>
<comment type="caution">
    <text evidence="7">The sequence shown here is derived from an EMBL/GenBank/DDBJ whole genome shotgun (WGS) entry which is preliminary data.</text>
</comment>
<dbReference type="PROSITE" id="PS51011">
    <property type="entry name" value="ARID"/>
    <property type="match status" value="1"/>
</dbReference>
<dbReference type="EMBL" id="JNBS01000997">
    <property type="protein sequence ID" value="OQS03099.1"/>
    <property type="molecule type" value="Genomic_DNA"/>
</dbReference>
<evidence type="ECO:0000256" key="4">
    <source>
        <dbReference type="ARBA" id="ARBA00023242"/>
    </source>
</evidence>
<keyword evidence="2" id="KW-0805">Transcription regulation</keyword>
<keyword evidence="1" id="KW-0156">Chromatin regulator</keyword>
<evidence type="ECO:0000259" key="6">
    <source>
        <dbReference type="PROSITE" id="PS51011"/>
    </source>
</evidence>
<keyword evidence="3" id="KW-0804">Transcription</keyword>
<feature type="domain" description="ARID" evidence="6">
    <location>
        <begin position="23"/>
        <end position="119"/>
    </location>
</feature>
<dbReference type="InterPro" id="IPR052406">
    <property type="entry name" value="Chromatin_Remodeling_Comp"/>
</dbReference>
<dbReference type="GO" id="GO:0006325">
    <property type="term" value="P:chromatin organization"/>
    <property type="evidence" value="ECO:0007669"/>
    <property type="project" value="UniProtKB-KW"/>
</dbReference>
<evidence type="ECO:0000256" key="3">
    <source>
        <dbReference type="ARBA" id="ARBA00023163"/>
    </source>
</evidence>
<gene>
    <name evidence="7" type="ORF">THRCLA_04592</name>
</gene>
<dbReference type="InterPro" id="IPR036431">
    <property type="entry name" value="ARID_dom_sf"/>
</dbReference>
<dbReference type="AlphaFoldDB" id="A0A1V9ZYQ4"/>
<dbReference type="Gene3D" id="1.10.150.60">
    <property type="entry name" value="ARID DNA-binding domain"/>
    <property type="match status" value="1"/>
</dbReference>
<reference evidence="7 8" key="1">
    <citation type="journal article" date="2014" name="Genome Biol. Evol.">
        <title>The secreted proteins of Achlya hypogyna and Thraustotheca clavata identify the ancestral oomycete secretome and reveal gene acquisitions by horizontal gene transfer.</title>
        <authorList>
            <person name="Misner I."/>
            <person name="Blouin N."/>
            <person name="Leonard G."/>
            <person name="Richards T.A."/>
            <person name="Lane C.E."/>
        </authorList>
    </citation>
    <scope>NUCLEOTIDE SEQUENCE [LARGE SCALE GENOMIC DNA]</scope>
    <source>
        <strain evidence="7 8">ATCC 34112</strain>
    </source>
</reference>
<keyword evidence="4" id="KW-0539">Nucleus</keyword>
<organism evidence="7 8">
    <name type="scientific">Thraustotheca clavata</name>
    <dbReference type="NCBI Taxonomy" id="74557"/>
    <lineage>
        <taxon>Eukaryota</taxon>
        <taxon>Sar</taxon>
        <taxon>Stramenopiles</taxon>
        <taxon>Oomycota</taxon>
        <taxon>Saprolegniomycetes</taxon>
        <taxon>Saprolegniales</taxon>
        <taxon>Achlyaceae</taxon>
        <taxon>Thraustotheca</taxon>
    </lineage>
</organism>
<dbReference type="InterPro" id="IPR001606">
    <property type="entry name" value="ARID_dom"/>
</dbReference>